<feature type="transmembrane region" description="Helical" evidence="8">
    <location>
        <begin position="560"/>
        <end position="577"/>
    </location>
</feature>
<dbReference type="OrthoDB" id="6478931at2759"/>
<keyword evidence="6" id="KW-0675">Receptor</keyword>
<feature type="transmembrane region" description="Helical" evidence="8">
    <location>
        <begin position="589"/>
        <end position="612"/>
    </location>
</feature>
<proteinExistence type="predicted"/>
<sequence>MTPSNPRKPPNSKGHKQIRPSPLHRLMHVLTVFSQVFCMAPLPKASAGRLNLLRGFHYLYGLLILAHIYILSWKQMTLTDTFILTINKIIYFGDIIVNNLVSTLAVCSTFYYAGLYREVPQKCLQILQALKRLQGVQRSNKWNSLSVLYKELCCYCCCITLVTVIILAFTYFSLTSEYYIFLLQLGSYHLPNILLNLKLGQYWFTLRFAYHIYKRLNETLRERLKCFDLSGSTPSENEELPMFVSLNSQPINDGEPASSYTRVYLSTHSCGHSDAEFLEHIRQLHTQVDALMAELAEVYGSIVLLNYLGSIFAVAINIFELYQGFYRPVLVLNIVLWQIQYMIRILPVLNASNAVVEEICRTTRILNALYITTKKMQLAVNRFLLQLQVRKPAESAGGVVNLDLMLITVASMSFKRMRYNQNKNINTHSEPFLALISKLYLLCQLFATAPILDTPKNNRRILRYVRYVWCSTLVTYITVVNISYMSRIHDPLVNIVKAFFAFELINNPLIVAFIVFTTYYYTAEYRSIPSELLRIYKVYQRLQANISAEKEFFRVLHMEVLVMAGVICSIILSTFVVDYFRSERTLMRAILHASVFSVANILISLHICQFWLSLRFICHLYRGFNEVLRQRLRRFRVIDLTALDECNNDLHAYGREISWYQREFQNTCNAMATDSFEILDMMRDIYFDLDTISTQLTNVFGITLLFNFLGSCVSLSVQFFAVFKFFDTENFLNDVQAELYNRILWIIIHLGRIMTVLISNNAIIEEKCRTSCVLNELQVSSKEMERSINRFLLRLMTHQPPEMLCGILQLDLLVLCGITGAVSNYFIFLAQIDLGTLPIQQKTTNSTA</sequence>
<evidence type="ECO:0000256" key="5">
    <source>
        <dbReference type="ARBA" id="ARBA00023136"/>
    </source>
</evidence>
<gene>
    <name evidence="9" type="ORF">CCAP1982_LOCUS22248</name>
</gene>
<protein>
    <submittedName>
        <fullName evidence="9">(Mediterranean fruit fly) hypothetical protein</fullName>
    </submittedName>
</protein>
<reference evidence="9" key="1">
    <citation type="submission" date="2020-11" db="EMBL/GenBank/DDBJ databases">
        <authorList>
            <person name="Whitehead M."/>
        </authorList>
    </citation>
    <scope>NUCLEOTIDE SEQUENCE</scope>
    <source>
        <strain evidence="9">EGII</strain>
    </source>
</reference>
<feature type="transmembrane region" description="Helical" evidence="8">
    <location>
        <begin position="464"/>
        <end position="484"/>
    </location>
</feature>
<dbReference type="GO" id="GO:0030424">
    <property type="term" value="C:axon"/>
    <property type="evidence" value="ECO:0007669"/>
    <property type="project" value="TreeGrafter"/>
</dbReference>
<evidence type="ECO:0000256" key="3">
    <source>
        <dbReference type="ARBA" id="ARBA00022692"/>
    </source>
</evidence>
<accession>A0A811VED7</accession>
<feature type="transmembrane region" description="Helical" evidence="8">
    <location>
        <begin position="152"/>
        <end position="172"/>
    </location>
</feature>
<keyword evidence="5 8" id="KW-0472">Membrane</keyword>
<dbReference type="Pfam" id="PF08395">
    <property type="entry name" value="7tm_7"/>
    <property type="match status" value="2"/>
</dbReference>
<keyword evidence="4 8" id="KW-1133">Transmembrane helix</keyword>
<comment type="subcellular location">
    <subcellularLocation>
        <location evidence="1">Cell membrane</location>
        <topology evidence="1">Multi-pass membrane protein</topology>
    </subcellularLocation>
</comment>
<evidence type="ECO:0000313" key="10">
    <source>
        <dbReference type="Proteomes" id="UP000606786"/>
    </source>
</evidence>
<dbReference type="AlphaFoldDB" id="A0A811VED7"/>
<feature type="transmembrane region" description="Helical" evidence="8">
    <location>
        <begin position="89"/>
        <end position="112"/>
    </location>
</feature>
<evidence type="ECO:0000256" key="4">
    <source>
        <dbReference type="ARBA" id="ARBA00022989"/>
    </source>
</evidence>
<feature type="transmembrane region" description="Helical" evidence="8">
    <location>
        <begin position="743"/>
        <end position="764"/>
    </location>
</feature>
<keyword evidence="3 8" id="KW-0812">Transmembrane</keyword>
<dbReference type="GO" id="GO:0050909">
    <property type="term" value="P:sensory perception of taste"/>
    <property type="evidence" value="ECO:0007669"/>
    <property type="project" value="InterPro"/>
</dbReference>
<dbReference type="GO" id="GO:0007165">
    <property type="term" value="P:signal transduction"/>
    <property type="evidence" value="ECO:0007669"/>
    <property type="project" value="UniProtKB-KW"/>
</dbReference>
<dbReference type="GO" id="GO:0030425">
    <property type="term" value="C:dendrite"/>
    <property type="evidence" value="ECO:0007669"/>
    <property type="project" value="TreeGrafter"/>
</dbReference>
<keyword evidence="10" id="KW-1185">Reference proteome</keyword>
<comment type="caution">
    <text evidence="9">The sequence shown here is derived from an EMBL/GenBank/DDBJ whole genome shotgun (WGS) entry which is preliminary data.</text>
</comment>
<feature type="transmembrane region" description="Helical" evidence="8">
    <location>
        <begin position="504"/>
        <end position="522"/>
    </location>
</feature>
<dbReference type="GO" id="GO:0043025">
    <property type="term" value="C:neuronal cell body"/>
    <property type="evidence" value="ECO:0007669"/>
    <property type="project" value="TreeGrafter"/>
</dbReference>
<feature type="transmembrane region" description="Helical" evidence="8">
    <location>
        <begin position="699"/>
        <end position="723"/>
    </location>
</feature>
<evidence type="ECO:0000256" key="6">
    <source>
        <dbReference type="ARBA" id="ARBA00023170"/>
    </source>
</evidence>
<dbReference type="PANTHER" id="PTHR21143">
    <property type="entry name" value="INVERTEBRATE GUSTATORY RECEPTOR"/>
    <property type="match status" value="1"/>
</dbReference>
<dbReference type="Proteomes" id="UP000606786">
    <property type="component" value="Unassembled WGS sequence"/>
</dbReference>
<dbReference type="GO" id="GO:0005886">
    <property type="term" value="C:plasma membrane"/>
    <property type="evidence" value="ECO:0007669"/>
    <property type="project" value="UniProtKB-SubCell"/>
</dbReference>
<dbReference type="InterPro" id="IPR013604">
    <property type="entry name" value="7TM_chemorcpt"/>
</dbReference>
<feature type="transmembrane region" description="Helical" evidence="8">
    <location>
        <begin position="298"/>
        <end position="319"/>
    </location>
</feature>
<feature type="transmembrane region" description="Helical" evidence="8">
    <location>
        <begin position="803"/>
        <end position="828"/>
    </location>
</feature>
<evidence type="ECO:0000256" key="2">
    <source>
        <dbReference type="ARBA" id="ARBA00022475"/>
    </source>
</evidence>
<dbReference type="EMBL" id="CAJHJT010000056">
    <property type="protein sequence ID" value="CAD7014245.1"/>
    <property type="molecule type" value="Genomic_DNA"/>
</dbReference>
<evidence type="ECO:0000256" key="8">
    <source>
        <dbReference type="SAM" id="Phobius"/>
    </source>
</evidence>
<evidence type="ECO:0000313" key="9">
    <source>
        <dbReference type="EMBL" id="CAD7014245.1"/>
    </source>
</evidence>
<feature type="transmembrane region" description="Helical" evidence="8">
    <location>
        <begin position="178"/>
        <end position="197"/>
    </location>
</feature>
<dbReference type="PANTHER" id="PTHR21143:SF121">
    <property type="entry name" value="GUSTATORY AND ODORANT RECEPTOR 21A"/>
    <property type="match status" value="1"/>
</dbReference>
<keyword evidence="7" id="KW-0807">Transducer</keyword>
<keyword evidence="2" id="KW-1003">Cell membrane</keyword>
<feature type="transmembrane region" description="Helical" evidence="8">
    <location>
        <begin position="55"/>
        <end position="73"/>
    </location>
</feature>
<evidence type="ECO:0000256" key="1">
    <source>
        <dbReference type="ARBA" id="ARBA00004651"/>
    </source>
</evidence>
<organism evidence="9 10">
    <name type="scientific">Ceratitis capitata</name>
    <name type="common">Mediterranean fruit fly</name>
    <name type="synonym">Tephritis capitata</name>
    <dbReference type="NCBI Taxonomy" id="7213"/>
    <lineage>
        <taxon>Eukaryota</taxon>
        <taxon>Metazoa</taxon>
        <taxon>Ecdysozoa</taxon>
        <taxon>Arthropoda</taxon>
        <taxon>Hexapoda</taxon>
        <taxon>Insecta</taxon>
        <taxon>Pterygota</taxon>
        <taxon>Neoptera</taxon>
        <taxon>Endopterygota</taxon>
        <taxon>Diptera</taxon>
        <taxon>Brachycera</taxon>
        <taxon>Muscomorpha</taxon>
        <taxon>Tephritoidea</taxon>
        <taxon>Tephritidae</taxon>
        <taxon>Ceratitis</taxon>
        <taxon>Ceratitis</taxon>
    </lineage>
</organism>
<name>A0A811VED7_CERCA</name>
<evidence type="ECO:0000256" key="7">
    <source>
        <dbReference type="ARBA" id="ARBA00023224"/>
    </source>
</evidence>